<gene>
    <name evidence="1" type="ORF">B7P43_G14789</name>
</gene>
<dbReference type="STRING" id="105785.A0A2J7QIU5"/>
<evidence type="ECO:0000313" key="1">
    <source>
        <dbReference type="EMBL" id="PNF28503.1"/>
    </source>
</evidence>
<dbReference type="InParanoid" id="A0A2J7QIU5"/>
<evidence type="ECO:0008006" key="3">
    <source>
        <dbReference type="Google" id="ProtNLM"/>
    </source>
</evidence>
<keyword evidence="2" id="KW-1185">Reference proteome</keyword>
<proteinExistence type="predicted"/>
<dbReference type="EMBL" id="NEVH01013577">
    <property type="protein sequence ID" value="PNF28503.1"/>
    <property type="molecule type" value="Genomic_DNA"/>
</dbReference>
<protein>
    <recommendedName>
        <fullName evidence="3">Reverse transcriptase zinc-binding domain-containing protein</fullName>
    </recommendedName>
</protein>
<evidence type="ECO:0000313" key="2">
    <source>
        <dbReference type="Proteomes" id="UP000235965"/>
    </source>
</evidence>
<accession>A0A2J7QIU5</accession>
<reference evidence="1 2" key="1">
    <citation type="submission" date="2017-12" db="EMBL/GenBank/DDBJ databases">
        <title>Hemimetabolous genomes reveal molecular basis of termite eusociality.</title>
        <authorList>
            <person name="Harrison M.C."/>
            <person name="Jongepier E."/>
            <person name="Robertson H.M."/>
            <person name="Arning N."/>
            <person name="Bitard-Feildel T."/>
            <person name="Chao H."/>
            <person name="Childers C.P."/>
            <person name="Dinh H."/>
            <person name="Doddapaneni H."/>
            <person name="Dugan S."/>
            <person name="Gowin J."/>
            <person name="Greiner C."/>
            <person name="Han Y."/>
            <person name="Hu H."/>
            <person name="Hughes D.S.T."/>
            <person name="Huylmans A.-K."/>
            <person name="Kemena C."/>
            <person name="Kremer L.P.M."/>
            <person name="Lee S.L."/>
            <person name="Lopez-Ezquerra A."/>
            <person name="Mallet L."/>
            <person name="Monroy-Kuhn J.M."/>
            <person name="Moser A."/>
            <person name="Murali S.C."/>
            <person name="Muzny D.M."/>
            <person name="Otani S."/>
            <person name="Piulachs M.-D."/>
            <person name="Poelchau M."/>
            <person name="Qu J."/>
            <person name="Schaub F."/>
            <person name="Wada-Katsumata A."/>
            <person name="Worley K.C."/>
            <person name="Xie Q."/>
            <person name="Ylla G."/>
            <person name="Poulsen M."/>
            <person name="Gibbs R.A."/>
            <person name="Schal C."/>
            <person name="Richards S."/>
            <person name="Belles X."/>
            <person name="Korb J."/>
            <person name="Bornberg-Bauer E."/>
        </authorList>
    </citation>
    <scope>NUCLEOTIDE SEQUENCE [LARGE SCALE GENOMIC DNA]</scope>
    <source>
        <tissue evidence="1">Whole body</tissue>
    </source>
</reference>
<dbReference type="AlphaFoldDB" id="A0A2J7QIU5"/>
<comment type="caution">
    <text evidence="1">The sequence shown here is derived from an EMBL/GenBank/DDBJ whole genome shotgun (WGS) entry which is preliminary data.</text>
</comment>
<name>A0A2J7QIU5_9NEOP</name>
<organism evidence="1 2">
    <name type="scientific">Cryptotermes secundus</name>
    <dbReference type="NCBI Taxonomy" id="105785"/>
    <lineage>
        <taxon>Eukaryota</taxon>
        <taxon>Metazoa</taxon>
        <taxon>Ecdysozoa</taxon>
        <taxon>Arthropoda</taxon>
        <taxon>Hexapoda</taxon>
        <taxon>Insecta</taxon>
        <taxon>Pterygota</taxon>
        <taxon>Neoptera</taxon>
        <taxon>Polyneoptera</taxon>
        <taxon>Dictyoptera</taxon>
        <taxon>Blattodea</taxon>
        <taxon>Blattoidea</taxon>
        <taxon>Termitoidae</taxon>
        <taxon>Kalotermitidae</taxon>
        <taxon>Cryptotermitinae</taxon>
        <taxon>Cryptotermes</taxon>
    </lineage>
</organism>
<sequence>MGGVNLLPMALLADVRQLVHGGRLLQSNTVEKLSQTILQAVVEKRIRTLAQPSDLVDYLNGRMDGAFASESIDVTNIWTRLRLATRRIRSKINVEWSLTATEEPQLQLNGFRLRASEVEYSLRCSIREYFRRRLLKKPDQGKVYEVTSAATPPNHFMRNGDFTRFAEWRFIHRARLDCVPLNGARRFGHGDKRCRRCGHENETLPHVLNHCKTHLATVTPRHNAVLGRLLKALVPHEGTTVRVNQCVPGMDDGLRPDLLIVNGTEKSAVIIDVATPFENRYAAFEAARNEKRAKYGHIADHYRTQGYDVCVDAFIVGALGGWDPANKRIISLLKLGQHYCRLMRRLMCTDVIRWSRDIYVERLTGQRQHE</sequence>
<dbReference type="Proteomes" id="UP000235965">
    <property type="component" value="Unassembled WGS sequence"/>
</dbReference>